<dbReference type="PROSITE" id="PS50003">
    <property type="entry name" value="PH_DOMAIN"/>
    <property type="match status" value="1"/>
</dbReference>
<dbReference type="Pfam" id="PF00169">
    <property type="entry name" value="PH"/>
    <property type="match status" value="1"/>
</dbReference>
<dbReference type="GO" id="GO:0005096">
    <property type="term" value="F:GTPase activator activity"/>
    <property type="evidence" value="ECO:0007669"/>
    <property type="project" value="InterPro"/>
</dbReference>
<evidence type="ECO:0000313" key="4">
    <source>
        <dbReference type="Proteomes" id="UP000694725"/>
    </source>
</evidence>
<dbReference type="FunFam" id="2.30.29.30:FF:000080">
    <property type="entry name" value="Arf-GAP with dual PH domain-containing protein 1"/>
    <property type="match status" value="1"/>
</dbReference>
<feature type="compositionally biased region" description="Gly residues" evidence="1">
    <location>
        <begin position="316"/>
        <end position="334"/>
    </location>
</feature>
<dbReference type="PANTHER" id="PTHR46021">
    <property type="entry name" value="ARF-GAP WITH DUAL PH DOMAIN-CONTAINING PROTEIN 1-LIKE PROTEIN"/>
    <property type="match status" value="1"/>
</dbReference>
<sequence>MKRHHCRCKGPKASLPLSACVLGLGYREGFLWKRGRDNGQFLSRKFVLTEREGALKYFNRSDAKEPKAVMKIEHLNATFQPAKIGHPHGLQVTYLKDNSTRNIFVYHEDGKEMVDWFNALRAARFHYLQVAFPGASDADLVPKLSRNYLQEGYMEKTGPKVRPLRSPGRPGPSARLCLGHQGLCGTRGAQSGSDTPSKGLCVPPFCSSAGTPARDPGALGAWKQNPEDTSCPEARASSKPRLLPQRRAPWGPCHVGGGVRGPRPCLGRPSAPSPTADGRLPEALVHHGRPQAHVLQRPPGKDGRTRAPGWTEGLPAGRGGGGGGGRGGGGGGGGPEPPLSLAAPRTPSPAGRSSSAAGRAATRCWTGSRRPPRATTGRTASRSSRPSAASCWPVRRSRSSGPGWRPSARWWTGPCCRRSTQVRRRGGRGLGPGPRRGPDQTLRPSAVEAHFKHKP</sequence>
<evidence type="ECO:0000259" key="2">
    <source>
        <dbReference type="PROSITE" id="PS50003"/>
    </source>
</evidence>
<dbReference type="SMART" id="SM00233">
    <property type="entry name" value="PH"/>
    <property type="match status" value="1"/>
</dbReference>
<dbReference type="InterPro" id="IPR001849">
    <property type="entry name" value="PH_domain"/>
</dbReference>
<reference evidence="3" key="1">
    <citation type="submission" date="2025-08" db="UniProtKB">
        <authorList>
            <consortium name="Ensembl"/>
        </authorList>
    </citation>
    <scope>IDENTIFICATION</scope>
</reference>
<dbReference type="InterPro" id="IPR052589">
    <property type="entry name" value="Arf-GAP_dual-PH_domain"/>
</dbReference>
<dbReference type="PANTHER" id="PTHR46021:SF5">
    <property type="entry name" value="ARF-GAP WITH DUAL PH DOMAIN-CONTAINING PROTEIN 1"/>
    <property type="match status" value="1"/>
</dbReference>
<dbReference type="GO" id="GO:1902936">
    <property type="term" value="F:phosphatidylinositol bisphosphate binding"/>
    <property type="evidence" value="ECO:0007669"/>
    <property type="project" value="InterPro"/>
</dbReference>
<feature type="domain" description="PH" evidence="2">
    <location>
        <begin position="24"/>
        <end position="125"/>
    </location>
</feature>
<organism evidence="3 4">
    <name type="scientific">Sus scrofa</name>
    <name type="common">Pig</name>
    <dbReference type="NCBI Taxonomy" id="9823"/>
    <lineage>
        <taxon>Eukaryota</taxon>
        <taxon>Metazoa</taxon>
        <taxon>Chordata</taxon>
        <taxon>Craniata</taxon>
        <taxon>Vertebrata</taxon>
        <taxon>Euteleostomi</taxon>
        <taxon>Mammalia</taxon>
        <taxon>Eutheria</taxon>
        <taxon>Laurasiatheria</taxon>
        <taxon>Artiodactyla</taxon>
        <taxon>Suina</taxon>
        <taxon>Suidae</taxon>
        <taxon>Sus</taxon>
    </lineage>
</organism>
<gene>
    <name evidence="3" type="primary">ADAP1</name>
</gene>
<evidence type="ECO:0000313" key="3">
    <source>
        <dbReference type="Ensembl" id="ENSSSCP00065030556.1"/>
    </source>
</evidence>
<dbReference type="SUPFAM" id="SSF50729">
    <property type="entry name" value="PH domain-like"/>
    <property type="match status" value="1"/>
</dbReference>
<dbReference type="InterPro" id="IPR037849">
    <property type="entry name" value="PH1_ADAP"/>
</dbReference>
<dbReference type="CDD" id="cd13252">
    <property type="entry name" value="PH1_ADAP"/>
    <property type="match status" value="1"/>
</dbReference>
<dbReference type="Gene3D" id="2.30.29.30">
    <property type="entry name" value="Pleckstrin-homology domain (PH domain)/Phosphotyrosine-binding domain (PTB)"/>
    <property type="match status" value="1"/>
</dbReference>
<protein>
    <submittedName>
        <fullName evidence="3">ArfGAP with dual PH domains 1</fullName>
    </submittedName>
</protein>
<dbReference type="Proteomes" id="UP000694725">
    <property type="component" value="Unplaced"/>
</dbReference>
<dbReference type="InterPro" id="IPR011993">
    <property type="entry name" value="PH-like_dom_sf"/>
</dbReference>
<accession>A0A8D2CAW2</accession>
<proteinExistence type="predicted"/>
<dbReference type="AlphaFoldDB" id="A0A8D2CAW2"/>
<feature type="region of interest" description="Disordered" evidence="1">
    <location>
        <begin position="216"/>
        <end position="455"/>
    </location>
</feature>
<dbReference type="Ensembl" id="ENSSSCT00065070123.1">
    <property type="protein sequence ID" value="ENSSSCP00065030556.1"/>
    <property type="gene ID" value="ENSSSCG00065051186.1"/>
</dbReference>
<evidence type="ECO:0000256" key="1">
    <source>
        <dbReference type="SAM" id="MobiDB-lite"/>
    </source>
</evidence>
<name>A0A8D2CAW2_PIG</name>
<feature type="compositionally biased region" description="Low complexity" evidence="1">
    <location>
        <begin position="342"/>
        <end position="390"/>
    </location>
</feature>